<dbReference type="InterPro" id="IPR002999">
    <property type="entry name" value="Tudor"/>
</dbReference>
<feature type="domain" description="Tudor" evidence="7">
    <location>
        <begin position="398"/>
        <end position="454"/>
    </location>
</feature>
<dbReference type="SMART" id="SM00333">
    <property type="entry name" value="TUDOR"/>
    <property type="match status" value="7"/>
</dbReference>
<dbReference type="InterPro" id="IPR002893">
    <property type="entry name" value="Znf_MYND"/>
</dbReference>
<dbReference type="InterPro" id="IPR012677">
    <property type="entry name" value="Nucleotide-bd_a/b_plait_sf"/>
</dbReference>
<dbReference type="CDD" id="cd00590">
    <property type="entry name" value="RRM_SF"/>
    <property type="match status" value="1"/>
</dbReference>
<dbReference type="PANTHER" id="PTHR22948:SF29">
    <property type="entry name" value="FI02030P-RELATED"/>
    <property type="match status" value="1"/>
</dbReference>
<feature type="domain" description="Tudor" evidence="7">
    <location>
        <begin position="1215"/>
        <end position="1274"/>
    </location>
</feature>
<dbReference type="CDD" id="cd20379">
    <property type="entry name" value="Tudor_dTUD-like"/>
    <property type="match status" value="2"/>
</dbReference>
<dbReference type="SUPFAM" id="SSF63748">
    <property type="entry name" value="Tudor/PWWP/MBT"/>
    <property type="match status" value="7"/>
</dbReference>
<feature type="domain" description="Tudor" evidence="7">
    <location>
        <begin position="819"/>
        <end position="877"/>
    </location>
</feature>
<feature type="domain" description="Tudor" evidence="7">
    <location>
        <begin position="1414"/>
        <end position="1473"/>
    </location>
</feature>
<dbReference type="EMBL" id="BMAO01006560">
    <property type="protein sequence ID" value="GFR09543.1"/>
    <property type="molecule type" value="Genomic_DNA"/>
</dbReference>
<dbReference type="Proteomes" id="UP000887116">
    <property type="component" value="Unassembled WGS sequence"/>
</dbReference>
<keyword evidence="10" id="KW-1185">Reference proteome</keyword>
<keyword evidence="1" id="KW-0479">Metal-binding</keyword>
<evidence type="ECO:0000256" key="6">
    <source>
        <dbReference type="SAM" id="Phobius"/>
    </source>
</evidence>
<dbReference type="SUPFAM" id="SSF54928">
    <property type="entry name" value="RNA-binding domain, RBD"/>
    <property type="match status" value="1"/>
</dbReference>
<feature type="domain" description="Tudor" evidence="7">
    <location>
        <begin position="1047"/>
        <end position="1106"/>
    </location>
</feature>
<dbReference type="SUPFAM" id="SSF144232">
    <property type="entry name" value="HIT/MYND zinc finger-like"/>
    <property type="match status" value="1"/>
</dbReference>
<dbReference type="GO" id="GO:0003676">
    <property type="term" value="F:nucleic acid binding"/>
    <property type="evidence" value="ECO:0007669"/>
    <property type="project" value="InterPro"/>
</dbReference>
<dbReference type="Pfam" id="PF00567">
    <property type="entry name" value="TUDOR"/>
    <property type="match status" value="7"/>
</dbReference>
<proteinExistence type="predicted"/>
<dbReference type="OrthoDB" id="9989103at2759"/>
<dbReference type="GO" id="GO:0005737">
    <property type="term" value="C:cytoplasm"/>
    <property type="evidence" value="ECO:0007669"/>
    <property type="project" value="UniProtKB-ARBA"/>
</dbReference>
<dbReference type="PROSITE" id="PS50865">
    <property type="entry name" value="ZF_MYND_2"/>
    <property type="match status" value="1"/>
</dbReference>
<feature type="compositionally biased region" description="Polar residues" evidence="5">
    <location>
        <begin position="316"/>
        <end position="327"/>
    </location>
</feature>
<dbReference type="PANTHER" id="PTHR22948">
    <property type="entry name" value="TUDOR DOMAIN CONTAINING PROTEIN"/>
    <property type="match status" value="1"/>
</dbReference>
<dbReference type="Gene3D" id="3.30.70.330">
    <property type="match status" value="1"/>
</dbReference>
<evidence type="ECO:0000256" key="2">
    <source>
        <dbReference type="ARBA" id="ARBA00022771"/>
    </source>
</evidence>
<dbReference type="Gene3D" id="2.30.30.140">
    <property type="match status" value="7"/>
</dbReference>
<dbReference type="InterPro" id="IPR035979">
    <property type="entry name" value="RBD_domain_sf"/>
</dbReference>
<protein>
    <submittedName>
        <fullName evidence="9">Tudor domain-containing protein 1</fullName>
    </submittedName>
</protein>
<keyword evidence="3" id="KW-0862">Zinc</keyword>
<feature type="region of interest" description="Disordered" evidence="5">
    <location>
        <begin position="156"/>
        <end position="176"/>
    </location>
</feature>
<accession>A0A8X6GSC6</accession>
<dbReference type="PROSITE" id="PS50304">
    <property type="entry name" value="TUDOR"/>
    <property type="match status" value="6"/>
</dbReference>
<feature type="transmembrane region" description="Helical" evidence="6">
    <location>
        <begin position="12"/>
        <end position="33"/>
    </location>
</feature>
<keyword evidence="6" id="KW-1133">Transmembrane helix</keyword>
<dbReference type="FunFam" id="2.30.30.140:FF:000018">
    <property type="entry name" value="Serine/threonine-protein kinase 31"/>
    <property type="match status" value="2"/>
</dbReference>
<name>A0A8X6GSC6_TRICU</name>
<feature type="region of interest" description="Disordered" evidence="5">
    <location>
        <begin position="272"/>
        <end position="294"/>
    </location>
</feature>
<evidence type="ECO:0000256" key="3">
    <source>
        <dbReference type="ARBA" id="ARBA00022833"/>
    </source>
</evidence>
<dbReference type="Gene3D" id="2.40.50.90">
    <property type="match status" value="1"/>
</dbReference>
<dbReference type="Pfam" id="PF01753">
    <property type="entry name" value="zf-MYND"/>
    <property type="match status" value="1"/>
</dbReference>
<sequence>MVCNHRVLTGSDCLAIFCITSTVLDMLLSLFYLSLPKVRIIMSFAEIDDWNPMVDDFHSYRFNSYHDNMNQEYDPCCLYVKNVPTDLSEEAFISLMSEGNKKVKRFRILPVKPNSPVTCALVSYESELDATAIKGYLNKRSPFHFDIENAFKTDKASRDKSLNKSPKDMKMPGRGRGIPVVVSDTLQKLKVVFDGDKRTAYQECTIIDPNDTPGLVSIQCLNCKKQAGSSCARCKKPYCSLNCQRQDWPRHKSLCKSVSGALPKSTQFSYDSSYLSDGSSSDNDKRTNGDKMSGALYRNRVSTFHARESNYVKPQVSISPKNSPQQQERTRINNSDQKKLMKAAEITKTALSFNIKQKVTVCNICSPSSFWICLSDANKTLSQIEEELAKIQKVPVKSTTVDDICCVKKREKFCRAQILELQSNSSVLYFIDYGETSTVRNDEMYHLPHSFKKYPAQAVRCNLVDGAHPEVIEWTDDDISSFEFHAGNKTFVADVHGFFKNTYNISLINEDGISLHSILTLSRSASVDNHSESNGSIPSVLGSLKTGAEVAVAALQFEGDSKFFGLLDDGSGEVQVVIEELERILQTVQTKELNLTCEEGDLAAGFSLMYNQYYRCIVLKRLRNSFLVRYLDYGNQEEINKLCALTPDLLQKKSYVVCCERPSSIPADVFKNIFEKSCVVTVESVNNETVELSYKYENNTLIIHCYPWYHGTAIKNHSVRSRETVKVPQNIQFLRKRNSFPGKQCISKTDNAVKPIKKVMKDEIRDKKLSTNNKYNIKVAFIKNTTEMYIHFNSDENDLNALSQQINKHCSMESCAVYSPSVDEIVCSKFSEDGVWYRAQVIGRKGNKCKVHFIDYGNESIVCDSDIKPLPCSLVVPKFAACVSLHNIKNEDISDNLLKKLLEEVWTMEVKDLQKSPVEVIFFKGSKPLTEFLEKKRSNLKDLTKNLKSPTGKAVDVAKIHNEGKKLLGEKGSVQDVKSLNLPDNSTAKYPTMSALQNVSLQKGLNEVKFSFVEKNMYYCHLKNNSTDFAILTEKLLNPDLKPFSQKPIIGDLVCARSADKCWYRASIQSIIDNDSKYKVLFIDYGNCEYVSFDNVKCLPDDLLQYPIFCVPAIVTNIDRAINTVNINALLTVKTVGFSDKNVQLIEIVLPKSVNLPKLVSLKKQVLPLDTESEVSVCFMENDVFYTHMKSSKELILTLESKLINATQFNNITSLPEVGDLICAKFFDDIWYRGSVKKVCEDSSSCEIHFIDYGNSEIISLENMRVLPNSLCTFPVLSVPLKFRDIEKLRDEIAAGITVFHVKFLEMSSEQIPIVDIVVPKDDNDPSTTIDILTGKKYNTSLLRKTSDGVPDFKSYLISSLQQKSLPLNELRNVMFSCKENGKLYLQDTSYEAQLLEIQDDLMEQLSSEMISHNPTVDELLCTYNKLNDKWYRCCIVEIISPEKWKVRLIDFGNEEVVSRESLRPFTSKLAMYPIFAIPVRISGSDFMSSDIQVEHLYPVVAETLLENNVQLVKIVISTSSHTSISSVSVFEEEISTNVNSSDSSCEREVSKYFFSSCEYVPFPPGEQDIVIYCANEECCLFCALYNKDAIAANLGLSIEITQYCESLKCSSYNSDILPEMDQLVLAKYSDDSQWYRAVILDNSSHPVYDVIFIDYGNSEKVHIDSMRRMEKQFMSLKVQANLCSLTGFDVDDEMLPSVVEELKNFTVFLNPTPLTALVSSVEGEISVNIPLITKHLMEKNLIASSQ</sequence>
<gene>
    <name evidence="9" type="primary">tdrd1</name>
    <name evidence="9" type="ORF">TNCT_256741</name>
</gene>
<feature type="region of interest" description="Disordered" evidence="5">
    <location>
        <begin position="313"/>
        <end position="334"/>
    </location>
</feature>
<evidence type="ECO:0000256" key="4">
    <source>
        <dbReference type="PROSITE-ProRule" id="PRU00134"/>
    </source>
</evidence>
<evidence type="ECO:0000313" key="9">
    <source>
        <dbReference type="EMBL" id="GFR09543.1"/>
    </source>
</evidence>
<dbReference type="InterPro" id="IPR050621">
    <property type="entry name" value="Tudor_domain_containing"/>
</dbReference>
<comment type="caution">
    <text evidence="9">The sequence shown here is derived from an EMBL/GenBank/DDBJ whole genome shotgun (WGS) entry which is preliminary data.</text>
</comment>
<evidence type="ECO:0000313" key="10">
    <source>
        <dbReference type="Proteomes" id="UP000887116"/>
    </source>
</evidence>
<reference evidence="9" key="1">
    <citation type="submission" date="2020-07" db="EMBL/GenBank/DDBJ databases">
        <title>Multicomponent nature underlies the extraordinary mechanical properties of spider dragline silk.</title>
        <authorList>
            <person name="Kono N."/>
            <person name="Nakamura H."/>
            <person name="Mori M."/>
            <person name="Yoshida Y."/>
            <person name="Ohtoshi R."/>
            <person name="Malay A.D."/>
            <person name="Moran D.A.P."/>
            <person name="Tomita M."/>
            <person name="Numata K."/>
            <person name="Arakawa K."/>
        </authorList>
    </citation>
    <scope>NUCLEOTIDE SEQUENCE</scope>
</reference>
<dbReference type="Gene3D" id="6.10.140.2220">
    <property type="match status" value="1"/>
</dbReference>
<feature type="domain" description="MYND-type" evidence="8">
    <location>
        <begin position="220"/>
        <end position="255"/>
    </location>
</feature>
<evidence type="ECO:0000259" key="8">
    <source>
        <dbReference type="PROSITE" id="PS50865"/>
    </source>
</evidence>
<keyword evidence="6" id="KW-0472">Membrane</keyword>
<feature type="domain" description="Tudor" evidence="7">
    <location>
        <begin position="1618"/>
        <end position="1677"/>
    </location>
</feature>
<evidence type="ECO:0000256" key="1">
    <source>
        <dbReference type="ARBA" id="ARBA00022723"/>
    </source>
</evidence>
<dbReference type="GO" id="GO:0008270">
    <property type="term" value="F:zinc ion binding"/>
    <property type="evidence" value="ECO:0007669"/>
    <property type="project" value="UniProtKB-KW"/>
</dbReference>
<evidence type="ECO:0000256" key="5">
    <source>
        <dbReference type="SAM" id="MobiDB-lite"/>
    </source>
</evidence>
<organism evidence="9 10">
    <name type="scientific">Trichonephila clavata</name>
    <name type="common">Joro spider</name>
    <name type="synonym">Nephila clavata</name>
    <dbReference type="NCBI Taxonomy" id="2740835"/>
    <lineage>
        <taxon>Eukaryota</taxon>
        <taxon>Metazoa</taxon>
        <taxon>Ecdysozoa</taxon>
        <taxon>Arthropoda</taxon>
        <taxon>Chelicerata</taxon>
        <taxon>Arachnida</taxon>
        <taxon>Araneae</taxon>
        <taxon>Araneomorphae</taxon>
        <taxon>Entelegynae</taxon>
        <taxon>Araneoidea</taxon>
        <taxon>Nephilidae</taxon>
        <taxon>Trichonephila</taxon>
    </lineage>
</organism>
<keyword evidence="6" id="KW-0812">Transmembrane</keyword>
<feature type="compositionally biased region" description="Low complexity" evidence="5">
    <location>
        <begin position="272"/>
        <end position="281"/>
    </location>
</feature>
<feature type="compositionally biased region" description="Basic and acidic residues" evidence="5">
    <location>
        <begin position="156"/>
        <end position="171"/>
    </location>
</feature>
<evidence type="ECO:0000259" key="7">
    <source>
        <dbReference type="PROSITE" id="PS50304"/>
    </source>
</evidence>
<keyword evidence="2 4" id="KW-0863">Zinc-finger</keyword>
<dbReference type="InterPro" id="IPR035437">
    <property type="entry name" value="SNase_OB-fold_sf"/>
</dbReference>